<evidence type="ECO:0000313" key="1">
    <source>
        <dbReference type="EMBL" id="TSE10246.1"/>
    </source>
</evidence>
<proteinExistence type="predicted"/>
<evidence type="ECO:0000313" key="2">
    <source>
        <dbReference type="Proteomes" id="UP000318833"/>
    </source>
</evidence>
<name>A0A554VPB7_9FLAO</name>
<dbReference type="PANTHER" id="PTHR33639:SF2">
    <property type="entry name" value="DUF393 DOMAIN-CONTAINING PROTEIN"/>
    <property type="match status" value="1"/>
</dbReference>
<gene>
    <name evidence="1" type="ORF">FOF46_05640</name>
</gene>
<dbReference type="InterPro" id="IPR007263">
    <property type="entry name" value="DCC1-like"/>
</dbReference>
<reference evidence="1 2" key="1">
    <citation type="submission" date="2019-07" db="EMBL/GenBank/DDBJ databases">
        <title>The draft genome sequence of Aquimarina algiphila M91.</title>
        <authorList>
            <person name="Meng X."/>
        </authorList>
    </citation>
    <scope>NUCLEOTIDE SEQUENCE [LARGE SCALE GENOMIC DNA]</scope>
    <source>
        <strain evidence="1 2">M91</strain>
    </source>
</reference>
<accession>A0A554VPB7</accession>
<dbReference type="OrthoDB" id="9785438at2"/>
<dbReference type="Proteomes" id="UP000318833">
    <property type="component" value="Unassembled WGS sequence"/>
</dbReference>
<dbReference type="PANTHER" id="PTHR33639">
    <property type="entry name" value="THIOL-DISULFIDE OXIDOREDUCTASE DCC"/>
    <property type="match status" value="1"/>
</dbReference>
<dbReference type="InterPro" id="IPR052927">
    <property type="entry name" value="DCC_oxidoreductase"/>
</dbReference>
<comment type="caution">
    <text evidence="1">The sequence shown here is derived from an EMBL/GenBank/DDBJ whole genome shotgun (WGS) entry which is preliminary data.</text>
</comment>
<protein>
    <submittedName>
        <fullName evidence="1">Thiol-disulfide oxidoreductase DCC family protein</fullName>
    </submittedName>
</protein>
<dbReference type="EMBL" id="VLNR01000008">
    <property type="protein sequence ID" value="TSE10246.1"/>
    <property type="molecule type" value="Genomic_DNA"/>
</dbReference>
<dbReference type="GO" id="GO:0015035">
    <property type="term" value="F:protein-disulfide reductase activity"/>
    <property type="evidence" value="ECO:0007669"/>
    <property type="project" value="InterPro"/>
</dbReference>
<dbReference type="AlphaFoldDB" id="A0A554VPB7"/>
<dbReference type="Pfam" id="PF04134">
    <property type="entry name" value="DCC1-like"/>
    <property type="match status" value="1"/>
</dbReference>
<sequence length="167" mass="19535">MSGLIFLSFFDLEKLWNPSRKEKVSEYAKKETNNGVSKPVILFDGVCNLCNGWVKFILKREKNQQYLFASLQSETANKLLVNKNIPQNLSSIILIENNTIYHKSDAVLRICRNLNSPWHLGSFFGVIPKILRDFIYDIIAANRYRWFGKQQKCELPQTDQKMRFLEL</sequence>
<organism evidence="1 2">
    <name type="scientific">Aquimarina algiphila</name>
    <dbReference type="NCBI Taxonomy" id="2047982"/>
    <lineage>
        <taxon>Bacteria</taxon>
        <taxon>Pseudomonadati</taxon>
        <taxon>Bacteroidota</taxon>
        <taxon>Flavobacteriia</taxon>
        <taxon>Flavobacteriales</taxon>
        <taxon>Flavobacteriaceae</taxon>
        <taxon>Aquimarina</taxon>
    </lineage>
</organism>
<keyword evidence="2" id="KW-1185">Reference proteome</keyword>